<name>A0A484AZL1_DRONA</name>
<keyword evidence="2" id="KW-1185">Reference proteome</keyword>
<dbReference type="OrthoDB" id="7841060at2759"/>
<dbReference type="AlphaFoldDB" id="A0A484AZL1"/>
<sequence length="222" mass="24878">MAFRAASSAIVIDSLIAELVQEVISDRRLLTKDSNHIQMGPCQKLFEVLGITQCGRQGADDNLKIQAAHLENKMALESTAATAPMDPLTGFPANEPNRKWHSWLEQALAADCSEDELEIYRKQQKAIKECTHIAIQTEQPRMRKRNQVPIETFGDRQMRGAPAAPCEMSRQTIYIDTMSTPAPSMQTRPPLADRFCYMLTDFASALYCSLAIMCCCTPSMFR</sequence>
<accession>A0A484AZL1</accession>
<gene>
    <name evidence="1" type="ORF">AWZ03_011514</name>
</gene>
<dbReference type="Proteomes" id="UP000295192">
    <property type="component" value="Unassembled WGS sequence"/>
</dbReference>
<dbReference type="OMA" id="MCCCTPN"/>
<protein>
    <submittedName>
        <fullName evidence="1">Uncharacterized protein</fullName>
    </submittedName>
</protein>
<evidence type="ECO:0000313" key="1">
    <source>
        <dbReference type="EMBL" id="TDG42057.1"/>
    </source>
</evidence>
<comment type="caution">
    <text evidence="1">The sequence shown here is derived from an EMBL/GenBank/DDBJ whole genome shotgun (WGS) entry which is preliminary data.</text>
</comment>
<evidence type="ECO:0000313" key="2">
    <source>
        <dbReference type="Proteomes" id="UP000295192"/>
    </source>
</evidence>
<proteinExistence type="predicted"/>
<dbReference type="EMBL" id="LSRL02000271">
    <property type="protein sequence ID" value="TDG42057.1"/>
    <property type="molecule type" value="Genomic_DNA"/>
</dbReference>
<reference evidence="1 2" key="1">
    <citation type="journal article" date="2019" name="J. Hered.">
        <title>An Improved Genome Assembly for Drosophila navojoa, the Basal Species in the mojavensis Cluster.</title>
        <authorList>
            <person name="Vanderlinde T."/>
            <person name="Dupim E.G."/>
            <person name="Nazario-Yepiz N.O."/>
            <person name="Carvalho A.B."/>
        </authorList>
    </citation>
    <scope>NUCLEOTIDE SEQUENCE [LARGE SCALE GENOMIC DNA]</scope>
    <source>
        <strain evidence="1">Navoj_Jal97</strain>
        <tissue evidence="1">Whole organism</tissue>
    </source>
</reference>
<organism evidence="1 2">
    <name type="scientific">Drosophila navojoa</name>
    <name type="common">Fruit fly</name>
    <dbReference type="NCBI Taxonomy" id="7232"/>
    <lineage>
        <taxon>Eukaryota</taxon>
        <taxon>Metazoa</taxon>
        <taxon>Ecdysozoa</taxon>
        <taxon>Arthropoda</taxon>
        <taxon>Hexapoda</taxon>
        <taxon>Insecta</taxon>
        <taxon>Pterygota</taxon>
        <taxon>Neoptera</taxon>
        <taxon>Endopterygota</taxon>
        <taxon>Diptera</taxon>
        <taxon>Brachycera</taxon>
        <taxon>Muscomorpha</taxon>
        <taxon>Ephydroidea</taxon>
        <taxon>Drosophilidae</taxon>
        <taxon>Drosophila</taxon>
    </lineage>
</organism>